<evidence type="ECO:0000256" key="2">
    <source>
        <dbReference type="ARBA" id="ARBA00023002"/>
    </source>
</evidence>
<evidence type="ECO:0000313" key="9">
    <source>
        <dbReference type="Proteomes" id="UP000004671"/>
    </source>
</evidence>
<dbReference type="OrthoDB" id="9793626at2"/>
<dbReference type="PaxDb" id="880073-Calab_1961"/>
<dbReference type="GO" id="GO:0005829">
    <property type="term" value="C:cytosol"/>
    <property type="evidence" value="ECO:0007669"/>
    <property type="project" value="TreeGrafter"/>
</dbReference>
<dbReference type="eggNOG" id="COG1052">
    <property type="taxonomic scope" value="Bacteria"/>
</dbReference>
<evidence type="ECO:0000259" key="5">
    <source>
        <dbReference type="Pfam" id="PF00389"/>
    </source>
</evidence>
<name>H1XU85_CALAY</name>
<dbReference type="InterPro" id="IPR029752">
    <property type="entry name" value="D-isomer_DH_CS1"/>
</dbReference>
<dbReference type="SUPFAM" id="SSF52283">
    <property type="entry name" value="Formate/glycerate dehydrogenase catalytic domain-like"/>
    <property type="match status" value="1"/>
</dbReference>
<proteinExistence type="inferred from homology"/>
<dbReference type="FunFam" id="3.40.50.720:FF:000203">
    <property type="entry name" value="D-3-phosphoglycerate dehydrogenase (SerA)"/>
    <property type="match status" value="1"/>
</dbReference>
<dbReference type="FunCoup" id="H1XU85">
    <property type="interactions" value="359"/>
</dbReference>
<evidence type="ECO:0000256" key="3">
    <source>
        <dbReference type="ARBA" id="ARBA00023027"/>
    </source>
</evidence>
<feature type="domain" description="D-isomer specific 2-hydroxyacid dehydrogenase catalytic" evidence="5">
    <location>
        <begin position="7"/>
        <end position="321"/>
    </location>
</feature>
<accession>H1XU85</accession>
<dbReference type="InterPro" id="IPR050223">
    <property type="entry name" value="D-isomer_2-hydroxyacid_DH"/>
</dbReference>
<dbReference type="PROSITE" id="PS00065">
    <property type="entry name" value="D_2_HYDROXYACID_DH_1"/>
    <property type="match status" value="1"/>
</dbReference>
<dbReference type="Pfam" id="PF02826">
    <property type="entry name" value="2-Hacid_dh_C"/>
    <property type="match status" value="1"/>
</dbReference>
<dbReference type="PANTHER" id="PTHR10996:SF257">
    <property type="entry name" value="GLYOXYLATE REDUCTASE 1"/>
    <property type="match status" value="1"/>
</dbReference>
<dbReference type="InterPro" id="IPR036291">
    <property type="entry name" value="NAD(P)-bd_dom_sf"/>
</dbReference>
<dbReference type="InParanoid" id="H1XU85"/>
<dbReference type="InterPro" id="IPR029753">
    <property type="entry name" value="D-isomer_DH_CS"/>
</dbReference>
<evidence type="ECO:0000313" key="10">
    <source>
        <dbReference type="Proteomes" id="UP000183868"/>
    </source>
</evidence>
<evidence type="ECO:0000313" key="7">
    <source>
        <dbReference type="EMBL" id="APF17475.1"/>
    </source>
</evidence>
<dbReference type="GO" id="GO:0016618">
    <property type="term" value="F:hydroxypyruvate reductase [NAD(P)H] activity"/>
    <property type="evidence" value="ECO:0007669"/>
    <property type="project" value="TreeGrafter"/>
</dbReference>
<dbReference type="GO" id="GO:0051287">
    <property type="term" value="F:NAD binding"/>
    <property type="evidence" value="ECO:0007669"/>
    <property type="project" value="InterPro"/>
</dbReference>
<dbReference type="Gene3D" id="3.40.50.720">
    <property type="entry name" value="NAD(P)-binding Rossmann-like Domain"/>
    <property type="match status" value="2"/>
</dbReference>
<dbReference type="Proteomes" id="UP000183868">
    <property type="component" value="Chromosome"/>
</dbReference>
<feature type="domain" description="D-isomer specific 2-hydroxyacid dehydrogenase NAD-binding" evidence="6">
    <location>
        <begin position="113"/>
        <end position="289"/>
    </location>
</feature>
<dbReference type="Proteomes" id="UP000004671">
    <property type="component" value="Chromosome"/>
</dbReference>
<evidence type="ECO:0000259" key="6">
    <source>
        <dbReference type="Pfam" id="PF02826"/>
    </source>
</evidence>
<organism evidence="8 9">
    <name type="scientific">Caldithrix abyssi DSM 13497</name>
    <dbReference type="NCBI Taxonomy" id="880073"/>
    <lineage>
        <taxon>Bacteria</taxon>
        <taxon>Pseudomonadati</taxon>
        <taxon>Calditrichota</taxon>
        <taxon>Calditrichia</taxon>
        <taxon>Calditrichales</taxon>
        <taxon>Calditrichaceae</taxon>
        <taxon>Caldithrix</taxon>
    </lineage>
</organism>
<reference evidence="7 10" key="2">
    <citation type="submission" date="2016-11" db="EMBL/GenBank/DDBJ databases">
        <title>Genomic analysis of Caldithrix abyssi and proposal of a novel bacterial phylum Caldithrichaeota.</title>
        <authorList>
            <person name="Kublanov I."/>
            <person name="Sigalova O."/>
            <person name="Gavrilov S."/>
            <person name="Lebedinsky A."/>
            <person name="Ivanova N."/>
            <person name="Daum C."/>
            <person name="Reddy T."/>
            <person name="Klenk H.P."/>
            <person name="Goker M."/>
            <person name="Reva O."/>
            <person name="Miroshnichenko M."/>
            <person name="Kyprides N."/>
            <person name="Woyke T."/>
            <person name="Gelfand M."/>
        </authorList>
    </citation>
    <scope>NUCLEOTIDE SEQUENCE [LARGE SCALE GENOMIC DNA]</scope>
    <source>
        <strain evidence="7 10">LF13</strain>
    </source>
</reference>
<evidence type="ECO:0000256" key="1">
    <source>
        <dbReference type="ARBA" id="ARBA00005854"/>
    </source>
</evidence>
<keyword evidence="3" id="KW-0520">NAD</keyword>
<dbReference type="KEGG" id="caby:Cabys_724"/>
<gene>
    <name evidence="7" type="ORF">Cabys_724</name>
    <name evidence="8" type="ORF">Calab_1961</name>
</gene>
<dbReference type="Pfam" id="PF00389">
    <property type="entry name" value="2-Hacid_dh"/>
    <property type="match status" value="1"/>
</dbReference>
<evidence type="ECO:0000313" key="8">
    <source>
        <dbReference type="EMBL" id="EHO41575.1"/>
    </source>
</evidence>
<dbReference type="STRING" id="880073.Cabys_724"/>
<reference evidence="8 9" key="1">
    <citation type="submission" date="2011-09" db="EMBL/GenBank/DDBJ databases">
        <title>The permanent draft genome of Caldithrix abyssi DSM 13497.</title>
        <authorList>
            <consortium name="US DOE Joint Genome Institute (JGI-PGF)"/>
            <person name="Lucas S."/>
            <person name="Han J."/>
            <person name="Lapidus A."/>
            <person name="Bruce D."/>
            <person name="Goodwin L."/>
            <person name="Pitluck S."/>
            <person name="Peters L."/>
            <person name="Kyrpides N."/>
            <person name="Mavromatis K."/>
            <person name="Ivanova N."/>
            <person name="Mikhailova N."/>
            <person name="Chertkov O."/>
            <person name="Detter J.C."/>
            <person name="Tapia R."/>
            <person name="Han C."/>
            <person name="Land M."/>
            <person name="Hauser L."/>
            <person name="Markowitz V."/>
            <person name="Cheng J.-F."/>
            <person name="Hugenholtz P."/>
            <person name="Woyke T."/>
            <person name="Wu D."/>
            <person name="Spring S."/>
            <person name="Brambilla E."/>
            <person name="Klenk H.-P."/>
            <person name="Eisen J.A."/>
        </authorList>
    </citation>
    <scope>NUCLEOTIDE SEQUENCE [LARGE SCALE GENOMIC DNA]</scope>
    <source>
        <strain evidence="8 9">DSM 13497</strain>
    </source>
</reference>
<dbReference type="EMBL" id="CM001402">
    <property type="protein sequence ID" value="EHO41575.1"/>
    <property type="molecule type" value="Genomic_DNA"/>
</dbReference>
<dbReference type="RefSeq" id="WP_006928740.1">
    <property type="nucleotide sequence ID" value="NZ_CM001402.1"/>
</dbReference>
<dbReference type="PROSITE" id="PS00670">
    <property type="entry name" value="D_2_HYDROXYACID_DH_2"/>
    <property type="match status" value="1"/>
</dbReference>
<dbReference type="EMBL" id="CP018099">
    <property type="protein sequence ID" value="APF17475.1"/>
    <property type="molecule type" value="Genomic_DNA"/>
</dbReference>
<evidence type="ECO:0000256" key="4">
    <source>
        <dbReference type="RuleBase" id="RU003719"/>
    </source>
</evidence>
<sequence length="323" mass="35817">MNNRFKVFVTKKIPQAGIQLLKQKGYQVTVHHGDIPISRTELEKAVAEYDALICLLSDTIDKEILSKARKLKVIANYAVGYNNIDVQEAAKRKIFVTNTPDVLTAATADLTWALILAVSRRVVEADRFLRKGRFKGWEPELLLGMEIKGKTLGIVGAGRIGQAVARRAVGFEMNIVYYSTQSKPAFEEETNARYLSLDELVTVADIVSLHCPLTPQTVHLLNKERIFAMKKGAILINTARGPVVDEEALVAALKKGHLFGAGLDVFEHEPEVHPELLKLNNVVLLPHIGSATVETRDEMARMAARNVISVLEKNEAVNPVNFF</sequence>
<dbReference type="HOGENOM" id="CLU_019796_1_2_0"/>
<dbReference type="PANTHER" id="PTHR10996">
    <property type="entry name" value="2-HYDROXYACID DEHYDROGENASE-RELATED"/>
    <property type="match status" value="1"/>
</dbReference>
<keyword evidence="9" id="KW-1185">Reference proteome</keyword>
<protein>
    <submittedName>
        <fullName evidence="8">D-isomer specific 2-hydroxyacid dehydrogenase NAD-binding</fullName>
    </submittedName>
    <submittedName>
        <fullName evidence="7">Glyoxylate reductase</fullName>
    </submittedName>
</protein>
<keyword evidence="2 4" id="KW-0560">Oxidoreductase</keyword>
<dbReference type="InterPro" id="IPR006140">
    <property type="entry name" value="D-isomer_DH_NAD-bd"/>
</dbReference>
<dbReference type="CDD" id="cd05301">
    <property type="entry name" value="GDH"/>
    <property type="match status" value="1"/>
</dbReference>
<dbReference type="InterPro" id="IPR006139">
    <property type="entry name" value="D-isomer_2_OHA_DH_cat_dom"/>
</dbReference>
<dbReference type="PROSITE" id="PS00671">
    <property type="entry name" value="D_2_HYDROXYACID_DH_3"/>
    <property type="match status" value="1"/>
</dbReference>
<dbReference type="SUPFAM" id="SSF51735">
    <property type="entry name" value="NAD(P)-binding Rossmann-fold domains"/>
    <property type="match status" value="1"/>
</dbReference>
<dbReference type="AlphaFoldDB" id="H1XU85"/>
<comment type="similarity">
    <text evidence="1 4">Belongs to the D-isomer specific 2-hydroxyacid dehydrogenase family.</text>
</comment>
<dbReference type="GO" id="GO:0030267">
    <property type="term" value="F:glyoxylate reductase (NADPH) activity"/>
    <property type="evidence" value="ECO:0007669"/>
    <property type="project" value="TreeGrafter"/>
</dbReference>